<feature type="compositionally biased region" description="Low complexity" evidence="2">
    <location>
        <begin position="1351"/>
        <end position="1360"/>
    </location>
</feature>
<proteinExistence type="predicted"/>
<dbReference type="InterPro" id="IPR013103">
    <property type="entry name" value="RVT_2"/>
</dbReference>
<dbReference type="EMBL" id="JAUUTY010000002">
    <property type="protein sequence ID" value="KAK1685483.1"/>
    <property type="molecule type" value="Genomic_DNA"/>
</dbReference>
<gene>
    <name evidence="4" type="ORF">QYE76_046331</name>
</gene>
<feature type="compositionally biased region" description="Polar residues" evidence="2">
    <location>
        <begin position="454"/>
        <end position="466"/>
    </location>
</feature>
<name>A0AAD8TPB6_LOLMU</name>
<feature type="region of interest" description="Disordered" evidence="2">
    <location>
        <begin position="430"/>
        <end position="474"/>
    </location>
</feature>
<feature type="compositionally biased region" description="Acidic residues" evidence="2">
    <location>
        <begin position="1340"/>
        <end position="1350"/>
    </location>
</feature>
<feature type="domain" description="Reverse transcriptase Ty1/copia-type" evidence="3">
    <location>
        <begin position="368"/>
        <end position="423"/>
    </location>
</feature>
<evidence type="ECO:0000256" key="1">
    <source>
        <dbReference type="SAM" id="Coils"/>
    </source>
</evidence>
<feature type="region of interest" description="Disordered" evidence="2">
    <location>
        <begin position="1338"/>
        <end position="1387"/>
    </location>
</feature>
<keyword evidence="1" id="KW-0175">Coiled coil</keyword>
<feature type="region of interest" description="Disordered" evidence="2">
    <location>
        <begin position="275"/>
        <end position="337"/>
    </location>
</feature>
<sequence>MEGFKPYNPDKLTRREAVDSQLNVTALYMIQTSVGTKELHRVRNYTTAKEAWDGLTSSCIGSESTRRNKYNALKNKAEGFMRLPDEDHEDMYGRLLTVADAFRLVGATHINDSWIKEKYIECMMPFVPIDVKTLVGRECYSSLTSQQVVHELQALKVLEETSHDSRNRAIGMAKGSNLALVVNSVEEVVPQESYRASWSMTYPEDLQCHYHDHMAFHAKSFWVDPSKAKEDNIKRNNKNGFTSFGPKTRSCYNCDDKRHFIAECPYENRELHNGRLIPKDKSKDSKGKYSKPLNKKFYNNKTKKGKRPSRVVLVTREEYSTDEVESSTGDEDEESSKELAAIATTNTPSSSLFESPNENPHIKNAHCFMARFEMSMMGEMKFFLGFEIKQLREGTFINQAKYLQDMLKRFKMTELKGVATPMVTKCHLALDPNGSSKKRGKDHVDEVEEELEQTRPSKLTARQQAAQRHKSPAVRGRNVHISVKGMQYNEYKELRDMNPYLTPRSNRVGDKRFHNKTQEEIFYEIYIPFKKGVAPQHAIDTGKMAANKYFDEAYAMCGEFGLYPIMELNKDYDVGLIQQFYATVHFEQDEAKTFRWMTHEKLLESNLAKFGLALGYPRYPGVDANGWRCHDSSWAQTREVLENLYIPGWGIAGKSADLLPTWDIMLRVYRETIGPKGGNLDEIHLYEVDLMANSFAKKGTGEKLDVMDYIYHEMWACMYEKKLPAFAPYIMKLIEDTWMETCNARLVQSIPLTLTAHEVKTLRTKRHNSPLEDVNPMDEKPPSWASKLARRLRQIFCLTSAVNHRQYQQHVEAKKSRLRQKSIMRALEVPPSPRKFRCHFSAKLSRSRAQLSLQGKFRVGRKFRPAELPPNFRQVPDSEFTSCGIRSFQPSTAATRKAEAEKKRLKLINTSNKGQPAIQHFFKPSGSGSQPPKAPKALKKKVKPSPASVPVTPEVEIPPKASSASKPDPKDVINLDDLPEDPAEHGDSAKGASSSAPPQDQADATFAEPTEEEYEEKVKLVQASNAIRVDPRPTQSLQKLTLAERHAEVSAMLNKVWGKSDEEMQELTDLKNDLKEFFAKHKEVRQITEIEGLRQNAENSQKAIQLLETRLHEETAKHSSFDELSAKVKVLEAENESLKALIQESSNKETEARKELSEKHARDLAELNEKLKKSQGRVTSLVAKNKVLEAEAEAIDKLIFPSLGFEWSKESNLKRTEAYDEARISIDALFEACRGIAKTLSLKKAKTSIIDTMTKLMEQVPDFIKDWQKSSARGVASLVLATCKAHFPSLNFANVARGAPEGSDMGAILAETQGYEQLFVRRVNHSFWYNKYDLPKGFSDAEEEEGEPEYYGEGSGSSVEHSGEGSGDDSEAGSGDSDGDGSAYQES</sequence>
<feature type="compositionally biased region" description="Low complexity" evidence="2">
    <location>
        <begin position="1372"/>
        <end position="1387"/>
    </location>
</feature>
<comment type="caution">
    <text evidence="4">The sequence shown here is derived from an EMBL/GenBank/DDBJ whole genome shotgun (WGS) entry which is preliminary data.</text>
</comment>
<feature type="compositionally biased region" description="Acidic residues" evidence="2">
    <location>
        <begin position="320"/>
        <end position="335"/>
    </location>
</feature>
<dbReference type="Pfam" id="PF07727">
    <property type="entry name" value="RVT_2"/>
    <property type="match status" value="1"/>
</dbReference>
<feature type="region of interest" description="Disordered" evidence="2">
    <location>
        <begin position="907"/>
        <end position="1013"/>
    </location>
</feature>
<dbReference type="Proteomes" id="UP001231189">
    <property type="component" value="Unassembled WGS sequence"/>
</dbReference>
<evidence type="ECO:0000259" key="3">
    <source>
        <dbReference type="Pfam" id="PF07727"/>
    </source>
</evidence>
<protein>
    <recommendedName>
        <fullName evidence="3">Reverse transcriptase Ty1/copia-type domain-containing protein</fullName>
    </recommendedName>
</protein>
<evidence type="ECO:0000256" key="2">
    <source>
        <dbReference type="SAM" id="MobiDB-lite"/>
    </source>
</evidence>
<reference evidence="4" key="1">
    <citation type="submission" date="2023-07" db="EMBL/GenBank/DDBJ databases">
        <title>A chromosome-level genome assembly of Lolium multiflorum.</title>
        <authorList>
            <person name="Chen Y."/>
            <person name="Copetti D."/>
            <person name="Kolliker R."/>
            <person name="Studer B."/>
        </authorList>
    </citation>
    <scope>NUCLEOTIDE SEQUENCE</scope>
    <source>
        <strain evidence="4">02402/16</strain>
        <tissue evidence="4">Leaf</tissue>
    </source>
</reference>
<keyword evidence="5" id="KW-1185">Reference proteome</keyword>
<evidence type="ECO:0000313" key="5">
    <source>
        <dbReference type="Proteomes" id="UP001231189"/>
    </source>
</evidence>
<feature type="coiled-coil region" evidence="1">
    <location>
        <begin position="1090"/>
        <end position="1184"/>
    </location>
</feature>
<organism evidence="4 5">
    <name type="scientific">Lolium multiflorum</name>
    <name type="common">Italian ryegrass</name>
    <name type="synonym">Lolium perenne subsp. multiflorum</name>
    <dbReference type="NCBI Taxonomy" id="4521"/>
    <lineage>
        <taxon>Eukaryota</taxon>
        <taxon>Viridiplantae</taxon>
        <taxon>Streptophyta</taxon>
        <taxon>Embryophyta</taxon>
        <taxon>Tracheophyta</taxon>
        <taxon>Spermatophyta</taxon>
        <taxon>Magnoliopsida</taxon>
        <taxon>Liliopsida</taxon>
        <taxon>Poales</taxon>
        <taxon>Poaceae</taxon>
        <taxon>BOP clade</taxon>
        <taxon>Pooideae</taxon>
        <taxon>Poodae</taxon>
        <taxon>Poeae</taxon>
        <taxon>Poeae Chloroplast Group 2 (Poeae type)</taxon>
        <taxon>Loliodinae</taxon>
        <taxon>Loliinae</taxon>
        <taxon>Lolium</taxon>
    </lineage>
</organism>
<feature type="compositionally biased region" description="Basic and acidic residues" evidence="2">
    <location>
        <begin position="275"/>
        <end position="287"/>
    </location>
</feature>
<evidence type="ECO:0000313" key="4">
    <source>
        <dbReference type="EMBL" id="KAK1685483.1"/>
    </source>
</evidence>
<accession>A0AAD8TPB6</accession>